<feature type="compositionally biased region" description="Polar residues" evidence="1">
    <location>
        <begin position="749"/>
        <end position="778"/>
    </location>
</feature>
<dbReference type="OrthoDB" id="1908091at2759"/>
<dbReference type="AlphaFoldDB" id="A0A834WWE8"/>
<keyword evidence="4" id="KW-1185">Reference proteome</keyword>
<protein>
    <submittedName>
        <fullName evidence="3">Putative transmembrane protein</fullName>
    </submittedName>
</protein>
<feature type="compositionally biased region" description="Acidic residues" evidence="1">
    <location>
        <begin position="507"/>
        <end position="516"/>
    </location>
</feature>
<feature type="region of interest" description="Disordered" evidence="1">
    <location>
        <begin position="354"/>
        <end position="401"/>
    </location>
</feature>
<evidence type="ECO:0000313" key="3">
    <source>
        <dbReference type="EMBL" id="KAF7833751.1"/>
    </source>
</evidence>
<keyword evidence="2" id="KW-0472">Membrane</keyword>
<dbReference type="EMBL" id="JAAIUW010000005">
    <property type="protein sequence ID" value="KAF7833751.1"/>
    <property type="molecule type" value="Genomic_DNA"/>
</dbReference>
<feature type="compositionally biased region" description="Basic and acidic residues" evidence="1">
    <location>
        <begin position="376"/>
        <end position="385"/>
    </location>
</feature>
<feature type="compositionally biased region" description="Basic and acidic residues" evidence="1">
    <location>
        <begin position="821"/>
        <end position="830"/>
    </location>
</feature>
<comment type="caution">
    <text evidence="3">The sequence shown here is derived from an EMBL/GenBank/DDBJ whole genome shotgun (WGS) entry which is preliminary data.</text>
</comment>
<feature type="transmembrane region" description="Helical" evidence="2">
    <location>
        <begin position="30"/>
        <end position="47"/>
    </location>
</feature>
<accession>A0A834WWE8</accession>
<organism evidence="3 4">
    <name type="scientific">Senna tora</name>
    <dbReference type="NCBI Taxonomy" id="362788"/>
    <lineage>
        <taxon>Eukaryota</taxon>
        <taxon>Viridiplantae</taxon>
        <taxon>Streptophyta</taxon>
        <taxon>Embryophyta</taxon>
        <taxon>Tracheophyta</taxon>
        <taxon>Spermatophyta</taxon>
        <taxon>Magnoliopsida</taxon>
        <taxon>eudicotyledons</taxon>
        <taxon>Gunneridae</taxon>
        <taxon>Pentapetalae</taxon>
        <taxon>rosids</taxon>
        <taxon>fabids</taxon>
        <taxon>Fabales</taxon>
        <taxon>Fabaceae</taxon>
        <taxon>Caesalpinioideae</taxon>
        <taxon>Cassia clade</taxon>
        <taxon>Senna</taxon>
    </lineage>
</organism>
<dbReference type="PANTHER" id="PTHR33870:SF16">
    <property type="entry name" value="PROTEIN, PUTATIVE-RELATED"/>
    <property type="match status" value="1"/>
</dbReference>
<dbReference type="PANTHER" id="PTHR33870">
    <property type="entry name" value="CARDIOMYOPATHY-ASSOCIATED PROTEIN"/>
    <property type="match status" value="1"/>
</dbReference>
<feature type="region of interest" description="Disordered" evidence="1">
    <location>
        <begin position="495"/>
        <end position="532"/>
    </location>
</feature>
<feature type="compositionally biased region" description="Basic and acidic residues" evidence="1">
    <location>
        <begin position="844"/>
        <end position="853"/>
    </location>
</feature>
<evidence type="ECO:0000256" key="2">
    <source>
        <dbReference type="SAM" id="Phobius"/>
    </source>
</evidence>
<proteinExistence type="predicted"/>
<reference evidence="3" key="1">
    <citation type="submission" date="2020-09" db="EMBL/GenBank/DDBJ databases">
        <title>Genome-Enabled Discovery of Anthraquinone Biosynthesis in Senna tora.</title>
        <authorList>
            <person name="Kang S.-H."/>
            <person name="Pandey R.P."/>
            <person name="Lee C.-M."/>
            <person name="Sim J.-S."/>
            <person name="Jeong J.-T."/>
            <person name="Choi B.-S."/>
            <person name="Jung M."/>
            <person name="Ginzburg D."/>
            <person name="Zhao K."/>
            <person name="Won S.Y."/>
            <person name="Oh T.-J."/>
            <person name="Yu Y."/>
            <person name="Kim N.-H."/>
            <person name="Lee O.R."/>
            <person name="Lee T.-H."/>
            <person name="Bashyal P."/>
            <person name="Kim T.-S."/>
            <person name="Lee W.-H."/>
            <person name="Kawkins C."/>
            <person name="Kim C.-K."/>
            <person name="Kim J.S."/>
            <person name="Ahn B.O."/>
            <person name="Rhee S.Y."/>
            <person name="Sohng J.K."/>
        </authorList>
    </citation>
    <scope>NUCLEOTIDE SEQUENCE</scope>
    <source>
        <tissue evidence="3">Leaf</tissue>
    </source>
</reference>
<gene>
    <name evidence="3" type="ORF">G2W53_016084</name>
</gene>
<feature type="transmembrane region" description="Helical" evidence="2">
    <location>
        <begin position="54"/>
        <end position="72"/>
    </location>
</feature>
<feature type="region of interest" description="Disordered" evidence="1">
    <location>
        <begin position="119"/>
        <end position="180"/>
    </location>
</feature>
<name>A0A834WWE8_9FABA</name>
<feature type="compositionally biased region" description="Basic and acidic residues" evidence="1">
    <location>
        <begin position="795"/>
        <end position="810"/>
    </location>
</feature>
<evidence type="ECO:0000256" key="1">
    <source>
        <dbReference type="SAM" id="MobiDB-lite"/>
    </source>
</evidence>
<keyword evidence="2" id="KW-1133">Transmembrane helix</keyword>
<sequence>MGLNAKEIPPRLCKILQASYDTSYTFVQRHPVVSGVFSVFLIIYIFLSYIYSFLVYLSPFILCTAIFIRIFWSSEQPQLRYVKRERRRSSDYKHSRVASRNDFVLDRYYNYPSQYTRRRNLRDKKSGSHGGNNEFSNAVSERSTESRRASSVERSRESSDYVRPTGKHGSPGKQTLRSEPSLKDLVCYGLGESKGLEDIRDDDDDSHDERIKAVEWTENDHKNIMDIGFSELERNTRMETLIANRRARKLLKMQMDKGLNTNHIAHVSITRNNNFEEFDGLEMPDSAPSIVRPLRNPFDHRYDPSEEGKPISHQDFTKGHQDKTFSRYASFSVGRLRGFSDKGEHDRRIEQMFSREGTLDRDGSGLKSPTPQGNSKETDMVDMKGKKVKNAHSKESVSVQKNRKNRFPEIDRNMSVQRAGVSEKPGSGVHNKHPEKLHNFSISNSTTINESLFNSLSSPIERHQENMYYSGRRIGMTPTQSVASDLQVEVSEVGSPTLTVDGSNSSSDEESSVYDGDNEKDVTSEGEDMWGNSIHSREVHRIRDFEDIAEANPNKDILSAFPLQEIDEENSADVSSVSSTCDIPGDTPTCAASDGYNIFCNMREIAMQNETAQPLNSSDVPPSQAHSEKAEEWCSLYENYTNEAQDVKDVNDSAKIDKDHKVMITSNRDPVPSTMQQESIDEIHKQIPQSNKEDMAKTISTDQLHPEVKPHNMQPSINDPRPTVQSHNGDFSNPPVRIQEPSNKENEGESQTSMKQVPTEQLHANANAKDSTFSNNSEGNHDALNANEAIVSSKSAKESHKLSETEHSEEPGQVPQLENGKPSKQDKQNETLDEASYLQSKSKNLVEDDKDKSTIANNTKDASQPVVTESTVSTSAVDAEGKSAIEQGPNEIASKFPSKSGDSYEVIDTTNMEGDIKVPNPSKPNDETSKQ</sequence>
<keyword evidence="2 3" id="KW-0812">Transmembrane</keyword>
<feature type="region of interest" description="Disordered" evidence="1">
    <location>
        <begin position="705"/>
        <end position="931"/>
    </location>
</feature>
<evidence type="ECO:0000313" key="4">
    <source>
        <dbReference type="Proteomes" id="UP000634136"/>
    </source>
</evidence>
<feature type="compositionally biased region" description="Low complexity" evidence="1">
    <location>
        <begin position="866"/>
        <end position="875"/>
    </location>
</feature>
<feature type="compositionally biased region" description="Basic and acidic residues" evidence="1">
    <location>
        <begin position="142"/>
        <end position="160"/>
    </location>
</feature>
<dbReference type="Proteomes" id="UP000634136">
    <property type="component" value="Unassembled WGS sequence"/>
</dbReference>
<feature type="compositionally biased region" description="Polar residues" evidence="1">
    <location>
        <begin position="713"/>
        <end position="731"/>
    </location>
</feature>